<evidence type="ECO:0000313" key="3">
    <source>
        <dbReference type="EMBL" id="GES88921.1"/>
    </source>
</evidence>
<proteinExistence type="predicted"/>
<comment type="caution">
    <text evidence="3">The sequence shown here is derived from an EMBL/GenBank/DDBJ whole genome shotgun (WGS) entry which is preliminary data.</text>
</comment>
<dbReference type="InterPro" id="IPR036361">
    <property type="entry name" value="SAP_dom_sf"/>
</dbReference>
<reference evidence="3" key="1">
    <citation type="submission" date="2019-10" db="EMBL/GenBank/DDBJ databases">
        <title>Conservation and host-specific expression of non-tandemly repeated heterogenous ribosome RNA gene in arbuscular mycorrhizal fungi.</title>
        <authorList>
            <person name="Maeda T."/>
            <person name="Kobayashi Y."/>
            <person name="Nakagawa T."/>
            <person name="Ezawa T."/>
            <person name="Yamaguchi K."/>
            <person name="Bino T."/>
            <person name="Nishimoto Y."/>
            <person name="Shigenobu S."/>
            <person name="Kawaguchi M."/>
        </authorList>
    </citation>
    <scope>NUCLEOTIDE SEQUENCE</scope>
    <source>
        <strain evidence="3">HR1</strain>
    </source>
</reference>
<accession>A0A8H3LMZ5</accession>
<dbReference type="OrthoDB" id="5964929at2759"/>
<dbReference type="AlphaFoldDB" id="A0A8H3LMZ5"/>
<dbReference type="Pfam" id="PF02037">
    <property type="entry name" value="SAP"/>
    <property type="match status" value="1"/>
</dbReference>
<feature type="domain" description="SAP" evidence="2">
    <location>
        <begin position="7"/>
        <end position="41"/>
    </location>
</feature>
<dbReference type="InterPro" id="IPR003034">
    <property type="entry name" value="SAP_dom"/>
</dbReference>
<evidence type="ECO:0000256" key="1">
    <source>
        <dbReference type="SAM" id="MobiDB-lite"/>
    </source>
</evidence>
<sequence>MDITTPISSLKRNELQKLCKKYGLKANGKNTDLQKKLKQYVLNSGENVDTEDIRIMDVDYNPDINKSSQRNQYTNSISEPTTPQTPSVIPLEQQNKARSSLVDYSQIEANRNIEISSDSRAGDLASINTERQCLSLILYKEPLFFNLTKKEDAESTKEEMEDVNDYNTVILAESTKEEMEDINDYNTVILAESTKEEMEDINDYNTVILAESTKEEMEDINDYNTVILVESTKEEMEDVNDYNTVILVESTKEEMEDVNDYNTVILAESTKEEMEDINDYNTVILVESTKEEVEVVNDYNTVILAESTKEEMEDVNDYNTVILAESTKEEMKDINDYNDYTTEVKDEHLVQDENTDLNPNPLNPASEQVEIKEPPNKEAITASVYKELEIRVSQLKALPSPERKRILGINNARSETPAGADNQAFPSPANRFTQAHEKAFSKMPSIATHYAVKKGVETRKRKVTVDKTSQQIKKQKLTQEDRVCKPVVKNTYDRNKITKKNYTSTRIVPNPEERRKKEREEFEKRKKAARSVAQPVLEKNQRKIKEKGKCNNRYWDDETVSNFDNDQQRR</sequence>
<dbReference type="PROSITE" id="PS50800">
    <property type="entry name" value="SAP"/>
    <property type="match status" value="1"/>
</dbReference>
<feature type="compositionally biased region" description="Basic and acidic residues" evidence="1">
    <location>
        <begin position="539"/>
        <end position="549"/>
    </location>
</feature>
<feature type="compositionally biased region" description="Polar residues" evidence="1">
    <location>
        <begin position="560"/>
        <end position="570"/>
    </location>
</feature>
<protein>
    <submittedName>
        <fullName evidence="3">Trichohyalin-like isoform X41</fullName>
    </submittedName>
</protein>
<evidence type="ECO:0000313" key="4">
    <source>
        <dbReference type="Proteomes" id="UP000615446"/>
    </source>
</evidence>
<feature type="region of interest" description="Disordered" evidence="1">
    <location>
        <begin position="64"/>
        <end position="87"/>
    </location>
</feature>
<dbReference type="SUPFAM" id="SSF68906">
    <property type="entry name" value="SAP domain"/>
    <property type="match status" value="1"/>
</dbReference>
<dbReference type="EMBL" id="BLAL01000182">
    <property type="protein sequence ID" value="GES88921.1"/>
    <property type="molecule type" value="Genomic_DNA"/>
</dbReference>
<organism evidence="3 4">
    <name type="scientific">Rhizophagus clarus</name>
    <dbReference type="NCBI Taxonomy" id="94130"/>
    <lineage>
        <taxon>Eukaryota</taxon>
        <taxon>Fungi</taxon>
        <taxon>Fungi incertae sedis</taxon>
        <taxon>Mucoromycota</taxon>
        <taxon>Glomeromycotina</taxon>
        <taxon>Glomeromycetes</taxon>
        <taxon>Glomerales</taxon>
        <taxon>Glomeraceae</taxon>
        <taxon>Rhizophagus</taxon>
    </lineage>
</organism>
<evidence type="ECO:0000259" key="2">
    <source>
        <dbReference type="PROSITE" id="PS50800"/>
    </source>
</evidence>
<feature type="region of interest" description="Disordered" evidence="1">
    <location>
        <begin position="511"/>
        <end position="570"/>
    </location>
</feature>
<feature type="compositionally biased region" description="Basic and acidic residues" evidence="1">
    <location>
        <begin position="511"/>
        <end position="524"/>
    </location>
</feature>
<dbReference type="Proteomes" id="UP000615446">
    <property type="component" value="Unassembled WGS sequence"/>
</dbReference>
<dbReference type="SMART" id="SM00513">
    <property type="entry name" value="SAP"/>
    <property type="match status" value="1"/>
</dbReference>
<name>A0A8H3LMZ5_9GLOM</name>
<gene>
    <name evidence="3" type="ORF">RCL2_001584300</name>
</gene>